<evidence type="ECO:0000313" key="1">
    <source>
        <dbReference type="EMBL" id="MBX51814.1"/>
    </source>
</evidence>
<sequence>MVKSGPIRFRVLLSHSGFKFIQFLVIRFHVHQILVYFVSDISGFEWVSSQSQGLVFI</sequence>
<accession>A0A2P2PAP0</accession>
<proteinExistence type="predicted"/>
<name>A0A2P2PAP0_RHIMU</name>
<dbReference type="AlphaFoldDB" id="A0A2P2PAP0"/>
<protein>
    <submittedName>
        <fullName evidence="1">Uncharacterized protein</fullName>
    </submittedName>
</protein>
<reference evidence="1" key="1">
    <citation type="submission" date="2018-02" db="EMBL/GenBank/DDBJ databases">
        <title>Rhizophora mucronata_Transcriptome.</title>
        <authorList>
            <person name="Meera S.P."/>
            <person name="Sreeshan A."/>
            <person name="Augustine A."/>
        </authorList>
    </citation>
    <scope>NUCLEOTIDE SEQUENCE</scope>
    <source>
        <tissue evidence="1">Leaf</tissue>
    </source>
</reference>
<dbReference type="EMBL" id="GGEC01071330">
    <property type="protein sequence ID" value="MBX51814.1"/>
    <property type="molecule type" value="Transcribed_RNA"/>
</dbReference>
<organism evidence="1">
    <name type="scientific">Rhizophora mucronata</name>
    <name type="common">Asiatic mangrove</name>
    <dbReference type="NCBI Taxonomy" id="61149"/>
    <lineage>
        <taxon>Eukaryota</taxon>
        <taxon>Viridiplantae</taxon>
        <taxon>Streptophyta</taxon>
        <taxon>Embryophyta</taxon>
        <taxon>Tracheophyta</taxon>
        <taxon>Spermatophyta</taxon>
        <taxon>Magnoliopsida</taxon>
        <taxon>eudicotyledons</taxon>
        <taxon>Gunneridae</taxon>
        <taxon>Pentapetalae</taxon>
        <taxon>rosids</taxon>
        <taxon>fabids</taxon>
        <taxon>Malpighiales</taxon>
        <taxon>Rhizophoraceae</taxon>
        <taxon>Rhizophora</taxon>
    </lineage>
</organism>